<dbReference type="Pfam" id="PF01753">
    <property type="entry name" value="zf-MYND"/>
    <property type="match status" value="1"/>
</dbReference>
<feature type="region of interest" description="Disordered" evidence="5">
    <location>
        <begin position="351"/>
        <end position="372"/>
    </location>
</feature>
<evidence type="ECO:0000256" key="2">
    <source>
        <dbReference type="ARBA" id="ARBA00022771"/>
    </source>
</evidence>
<evidence type="ECO:0000313" key="7">
    <source>
        <dbReference type="EMBL" id="KAG8433438.1"/>
    </source>
</evidence>
<organism evidence="7 8">
    <name type="scientific">Hymenochirus boettgeri</name>
    <name type="common">Congo dwarf clawed frog</name>
    <dbReference type="NCBI Taxonomy" id="247094"/>
    <lineage>
        <taxon>Eukaryota</taxon>
        <taxon>Metazoa</taxon>
        <taxon>Chordata</taxon>
        <taxon>Craniata</taxon>
        <taxon>Vertebrata</taxon>
        <taxon>Euteleostomi</taxon>
        <taxon>Amphibia</taxon>
        <taxon>Batrachia</taxon>
        <taxon>Anura</taxon>
        <taxon>Pipoidea</taxon>
        <taxon>Pipidae</taxon>
        <taxon>Pipinae</taxon>
        <taxon>Hymenochirus</taxon>
    </lineage>
</organism>
<protein>
    <recommendedName>
        <fullName evidence="6">MYND-type domain-containing protein</fullName>
    </recommendedName>
</protein>
<keyword evidence="2 4" id="KW-0863">Zinc-finger</keyword>
<feature type="compositionally biased region" description="Acidic residues" evidence="5">
    <location>
        <begin position="353"/>
        <end position="363"/>
    </location>
</feature>
<sequence length="372" mass="42135">MSSMRPGNRFSDRIFDRHAIAKIPFILRSHAGQMCQNVYYCGLECQRENWPSHKKFCRKLKLSAIDRLMEWLVFTGDIPFPTKPWSKPVSEVKNWEDWFSMQDGPEDKIDNIMTGRYMGILWANAGKPRPEDKELKESIKRLLTDFFSRPMSIGFAINAFHLEPRSKPITVHVIGASHIETLNIRTSDYDELAKMFPGNQGIEVVMVGPEVVDGPSMRPPLVAFGPRGRAYVSGYKGLYHVFWETLIESQQAARPDLVLGFHPGFHASQGLTEGWLPTLLLLRDYNIPAMFTTYSEQELKYSLQILAELETNVLTAGPLPFASLKPEQVQSDPNKPPANSNAFHLLFRGSSEAESETDMAELEETGHLVMSS</sequence>
<gene>
    <name evidence="7" type="ORF">GDO86_017641</name>
</gene>
<evidence type="ECO:0000256" key="5">
    <source>
        <dbReference type="SAM" id="MobiDB-lite"/>
    </source>
</evidence>
<keyword evidence="1" id="KW-0479">Metal-binding</keyword>
<dbReference type="InterPro" id="IPR046824">
    <property type="entry name" value="Mss51-like_C"/>
</dbReference>
<evidence type="ECO:0000256" key="4">
    <source>
        <dbReference type="PROSITE-ProRule" id="PRU00134"/>
    </source>
</evidence>
<comment type="caution">
    <text evidence="7">The sequence shown here is derived from an EMBL/GenBank/DDBJ whole genome shotgun (WGS) entry which is preliminary data.</text>
</comment>
<accession>A0A8T2IR60</accession>
<dbReference type="GO" id="GO:0008270">
    <property type="term" value="F:zinc ion binding"/>
    <property type="evidence" value="ECO:0007669"/>
    <property type="project" value="UniProtKB-KW"/>
</dbReference>
<evidence type="ECO:0000256" key="1">
    <source>
        <dbReference type="ARBA" id="ARBA00022723"/>
    </source>
</evidence>
<name>A0A8T2IR60_9PIPI</name>
<dbReference type="EMBL" id="JAACNH010000009">
    <property type="protein sequence ID" value="KAG8433438.1"/>
    <property type="molecule type" value="Genomic_DNA"/>
</dbReference>
<dbReference type="AlphaFoldDB" id="A0A8T2IR60"/>
<keyword evidence="8" id="KW-1185">Reference proteome</keyword>
<proteinExistence type="predicted"/>
<dbReference type="PROSITE" id="PS50865">
    <property type="entry name" value="ZF_MYND_2"/>
    <property type="match status" value="1"/>
</dbReference>
<dbReference type="SUPFAM" id="SSF144232">
    <property type="entry name" value="HIT/MYND zinc finger-like"/>
    <property type="match status" value="1"/>
</dbReference>
<dbReference type="PANTHER" id="PTHR46920:SF1">
    <property type="entry name" value="PROTEIN MSS51 HOMOLOG, MITOCHONDRIAL-RELATED"/>
    <property type="match status" value="1"/>
</dbReference>
<evidence type="ECO:0000313" key="8">
    <source>
        <dbReference type="Proteomes" id="UP000812440"/>
    </source>
</evidence>
<dbReference type="PANTHER" id="PTHR46920">
    <property type="match status" value="1"/>
</dbReference>
<feature type="domain" description="MYND-type" evidence="6">
    <location>
        <begin position="35"/>
        <end position="57"/>
    </location>
</feature>
<evidence type="ECO:0000259" key="6">
    <source>
        <dbReference type="PROSITE" id="PS50865"/>
    </source>
</evidence>
<dbReference type="Gene3D" id="6.10.140.2220">
    <property type="match status" value="1"/>
</dbReference>
<dbReference type="InterPro" id="IPR052839">
    <property type="entry name" value="Mito_gene_expr_regulator"/>
</dbReference>
<dbReference type="Pfam" id="PF20179">
    <property type="entry name" value="MSS51_C"/>
    <property type="match status" value="1"/>
</dbReference>
<dbReference type="InterPro" id="IPR002893">
    <property type="entry name" value="Znf_MYND"/>
</dbReference>
<keyword evidence="3" id="KW-0862">Zinc</keyword>
<dbReference type="OrthoDB" id="5282002at2759"/>
<dbReference type="Proteomes" id="UP000812440">
    <property type="component" value="Chromosome 9"/>
</dbReference>
<reference evidence="7" key="1">
    <citation type="thesis" date="2020" institute="ProQuest LLC" country="789 East Eisenhower Parkway, Ann Arbor, MI, USA">
        <title>Comparative Genomics and Chromosome Evolution.</title>
        <authorList>
            <person name="Mudd A.B."/>
        </authorList>
    </citation>
    <scope>NUCLEOTIDE SEQUENCE</scope>
    <source>
        <strain evidence="7">Female2</strain>
        <tissue evidence="7">Blood</tissue>
    </source>
</reference>
<evidence type="ECO:0000256" key="3">
    <source>
        <dbReference type="ARBA" id="ARBA00022833"/>
    </source>
</evidence>